<keyword evidence="2" id="KW-0288">FMN</keyword>
<dbReference type="InterPro" id="IPR008254">
    <property type="entry name" value="Flavodoxin/NO_synth"/>
</dbReference>
<evidence type="ECO:0000256" key="1">
    <source>
        <dbReference type="ARBA" id="ARBA00022630"/>
    </source>
</evidence>
<reference evidence="6 7" key="1">
    <citation type="journal article" date="2016" name="Genome Biol. Evol.">
        <title>Comparative Genomic Analyses of the Moraxella catarrhalis Serosensitive and Seroresistant Lineages Demonstrate Their Independent Evolution.</title>
        <authorList>
            <person name="Earl J.P."/>
            <person name="de Vries S.P."/>
            <person name="Ahmed A."/>
            <person name="Powell E."/>
            <person name="Schultz M.P."/>
            <person name="Hermans P.W."/>
            <person name="Hill D.J."/>
            <person name="Zhou Z."/>
            <person name="Constantinidou C.I."/>
            <person name="Hu F.Z."/>
            <person name="Bootsma H.J."/>
            <person name="Ehrlich G.D."/>
        </authorList>
    </citation>
    <scope>NUCLEOTIDE SEQUENCE [LARGE SCALE GENOMIC DNA]</scope>
    <source>
        <strain evidence="5 7">F23</strain>
        <strain evidence="4 6">Z7542</strain>
    </source>
</reference>
<dbReference type="SUPFAM" id="SSF52218">
    <property type="entry name" value="Flavoproteins"/>
    <property type="match status" value="1"/>
</dbReference>
<dbReference type="Proteomes" id="UP000078228">
    <property type="component" value="Unassembled WGS sequence"/>
</dbReference>
<dbReference type="GO" id="GO:0003955">
    <property type="term" value="F:NAD(P)H dehydrogenase (quinone) activity"/>
    <property type="evidence" value="ECO:0007669"/>
    <property type="project" value="TreeGrafter"/>
</dbReference>
<accession>A0A198WYK2</accession>
<evidence type="ECO:0000313" key="5">
    <source>
        <dbReference type="EMBL" id="OAV25455.1"/>
    </source>
</evidence>
<dbReference type="OrthoDB" id="9801479at2"/>
<dbReference type="EMBL" id="LXHC01000025">
    <property type="protein sequence ID" value="OAU95165.1"/>
    <property type="molecule type" value="Genomic_DNA"/>
</dbReference>
<proteinExistence type="predicted"/>
<dbReference type="PROSITE" id="PS50902">
    <property type="entry name" value="FLAVODOXIN_LIKE"/>
    <property type="match status" value="1"/>
</dbReference>
<dbReference type="GO" id="GO:0016020">
    <property type="term" value="C:membrane"/>
    <property type="evidence" value="ECO:0007669"/>
    <property type="project" value="TreeGrafter"/>
</dbReference>
<dbReference type="RefSeq" id="WP_081260035.1">
    <property type="nucleotide sequence ID" value="NZ_LXHC01000025.1"/>
</dbReference>
<gene>
    <name evidence="5" type="ORF">AO370_0925</name>
    <name evidence="4" type="ORF">AO384_1699</name>
</gene>
<evidence type="ECO:0000313" key="7">
    <source>
        <dbReference type="Proteomes" id="UP000078295"/>
    </source>
</evidence>
<dbReference type="GO" id="GO:0010181">
    <property type="term" value="F:FMN binding"/>
    <property type="evidence" value="ECO:0007669"/>
    <property type="project" value="InterPro"/>
</dbReference>
<dbReference type="EMBL" id="LXHQ01000029">
    <property type="protein sequence ID" value="OAV25455.1"/>
    <property type="molecule type" value="Genomic_DNA"/>
</dbReference>
<dbReference type="PANTHER" id="PTHR30546">
    <property type="entry name" value="FLAVODOXIN-RELATED PROTEIN WRBA-RELATED"/>
    <property type="match status" value="1"/>
</dbReference>
<dbReference type="NCBIfam" id="NF002999">
    <property type="entry name" value="PRK03767.1"/>
    <property type="match status" value="1"/>
</dbReference>
<evidence type="ECO:0000256" key="2">
    <source>
        <dbReference type="ARBA" id="ARBA00022643"/>
    </source>
</evidence>
<dbReference type="InterPro" id="IPR005025">
    <property type="entry name" value="FMN_Rdtase-like_dom"/>
</dbReference>
<dbReference type="PATRIC" id="fig|480.228.peg.1106"/>
<evidence type="ECO:0000259" key="3">
    <source>
        <dbReference type="PROSITE" id="PS50902"/>
    </source>
</evidence>
<dbReference type="Gene3D" id="3.40.50.360">
    <property type="match status" value="1"/>
</dbReference>
<dbReference type="Pfam" id="PF03358">
    <property type="entry name" value="FMN_red"/>
    <property type="match status" value="1"/>
</dbReference>
<feature type="domain" description="Flavodoxin-like" evidence="3">
    <location>
        <begin position="6"/>
        <end position="190"/>
    </location>
</feature>
<dbReference type="Proteomes" id="UP000078295">
    <property type="component" value="Unassembled WGS sequence"/>
</dbReference>
<evidence type="ECO:0000313" key="6">
    <source>
        <dbReference type="Proteomes" id="UP000078228"/>
    </source>
</evidence>
<keyword evidence="6" id="KW-1185">Reference proteome</keyword>
<sequence length="201" mass="21583">MKMPYILVLYDTNQDATKNLAYLIAQGIHDAGLRAMIRRVPKVSAVSEQSHPAIPDEGDLYCTADELRACSGLAMGSPTHFGNMSASLKYFWDNTVAIWLAGDLQGKPACVFTTSGSMHGGQESTLLTMMVPLLHHGMLLMGLPYAHPELSVTVRGGTPYGASHVSGVQHQYVMTVDEQALAIAQGVRLATLVKQLQAGSL</sequence>
<dbReference type="InterPro" id="IPR029039">
    <property type="entry name" value="Flavoprotein-like_sf"/>
</dbReference>
<comment type="caution">
    <text evidence="4">The sequence shown here is derived from an EMBL/GenBank/DDBJ whole genome shotgun (WGS) entry which is preliminary data.</text>
</comment>
<keyword evidence="1" id="KW-0285">Flavoprotein</keyword>
<protein>
    <submittedName>
        <fullName evidence="4">Trp repressor-binding protein</fullName>
    </submittedName>
</protein>
<dbReference type="AlphaFoldDB" id="A0A198WYK2"/>
<name>A0A198WYK2_MORCA</name>
<evidence type="ECO:0000313" key="4">
    <source>
        <dbReference type="EMBL" id="OAU95165.1"/>
    </source>
</evidence>
<dbReference type="eggNOG" id="COG0655">
    <property type="taxonomic scope" value="Bacteria"/>
</dbReference>
<dbReference type="PANTHER" id="PTHR30546:SF23">
    <property type="entry name" value="FLAVOPROTEIN-LIKE PROTEIN YCP4-RELATED"/>
    <property type="match status" value="1"/>
</dbReference>
<organism evidence="4 6">
    <name type="scientific">Moraxella catarrhalis</name>
    <name type="common">Branhamella catarrhalis</name>
    <dbReference type="NCBI Taxonomy" id="480"/>
    <lineage>
        <taxon>Bacteria</taxon>
        <taxon>Pseudomonadati</taxon>
        <taxon>Pseudomonadota</taxon>
        <taxon>Gammaproteobacteria</taxon>
        <taxon>Moraxellales</taxon>
        <taxon>Moraxellaceae</taxon>
        <taxon>Moraxella</taxon>
    </lineage>
</organism>